<evidence type="ECO:0000256" key="8">
    <source>
        <dbReference type="PROSITE-ProRule" id="PRU00169"/>
    </source>
</evidence>
<dbReference type="PANTHER" id="PTHR41523">
    <property type="entry name" value="TWO-COMPONENT SYSTEM SENSOR PROTEIN"/>
    <property type="match status" value="1"/>
</dbReference>
<dbReference type="Gene3D" id="3.40.50.2300">
    <property type="match status" value="1"/>
</dbReference>
<evidence type="ECO:0000256" key="4">
    <source>
        <dbReference type="ARBA" id="ARBA00022679"/>
    </source>
</evidence>
<evidence type="ECO:0000256" key="1">
    <source>
        <dbReference type="ARBA" id="ARBA00000085"/>
    </source>
</evidence>
<dbReference type="SMART" id="SM00387">
    <property type="entry name" value="HATPase_c"/>
    <property type="match status" value="1"/>
</dbReference>
<dbReference type="STRING" id="395961.Cyan7425_4302"/>
<dbReference type="InterPro" id="IPR036890">
    <property type="entry name" value="HATPase_C_sf"/>
</dbReference>
<dbReference type="SUPFAM" id="SSF52172">
    <property type="entry name" value="CheY-like"/>
    <property type="match status" value="1"/>
</dbReference>
<dbReference type="SMART" id="SM00448">
    <property type="entry name" value="REC"/>
    <property type="match status" value="1"/>
</dbReference>
<dbReference type="Gene3D" id="3.30.450.20">
    <property type="entry name" value="PAS domain"/>
    <property type="match status" value="1"/>
</dbReference>
<evidence type="ECO:0000256" key="7">
    <source>
        <dbReference type="ARBA" id="ARBA00022840"/>
    </source>
</evidence>
<evidence type="ECO:0000259" key="10">
    <source>
        <dbReference type="PROSITE" id="PS50110"/>
    </source>
</evidence>
<dbReference type="PROSITE" id="PS50109">
    <property type="entry name" value="HIS_KIN"/>
    <property type="match status" value="1"/>
</dbReference>
<keyword evidence="3 8" id="KW-0597">Phosphoprotein</keyword>
<accession>B8HYG1</accession>
<dbReference type="CDD" id="cd17534">
    <property type="entry name" value="REC_DC-like"/>
    <property type="match status" value="1"/>
</dbReference>
<dbReference type="GO" id="GO:0005524">
    <property type="term" value="F:ATP binding"/>
    <property type="evidence" value="ECO:0007669"/>
    <property type="project" value="UniProtKB-KW"/>
</dbReference>
<dbReference type="InterPro" id="IPR005467">
    <property type="entry name" value="His_kinase_dom"/>
</dbReference>
<protein>
    <recommendedName>
        <fullName evidence="2">histidine kinase</fullName>
        <ecNumber evidence="2">2.7.13.3</ecNumber>
    </recommendedName>
</protein>
<dbReference type="OrthoDB" id="9809987at2"/>
<feature type="domain" description="Response regulatory" evidence="10">
    <location>
        <begin position="5"/>
        <end position="120"/>
    </location>
</feature>
<keyword evidence="4" id="KW-0808">Transferase</keyword>
<proteinExistence type="predicted"/>
<evidence type="ECO:0000256" key="5">
    <source>
        <dbReference type="ARBA" id="ARBA00022741"/>
    </source>
</evidence>
<dbReference type="eggNOG" id="COG3920">
    <property type="taxonomic scope" value="Bacteria"/>
</dbReference>
<reference evidence="11" key="1">
    <citation type="submission" date="2009-01" db="EMBL/GenBank/DDBJ databases">
        <title>Complete sequence of chromosome Cyanothece sp. PCC 7425.</title>
        <authorList>
            <consortium name="US DOE Joint Genome Institute"/>
            <person name="Lucas S."/>
            <person name="Copeland A."/>
            <person name="Lapidus A."/>
            <person name="Glavina del Rio T."/>
            <person name="Dalin E."/>
            <person name="Tice H."/>
            <person name="Bruce D."/>
            <person name="Goodwin L."/>
            <person name="Pitluck S."/>
            <person name="Sims D."/>
            <person name="Meineke L."/>
            <person name="Brettin T."/>
            <person name="Detter J.C."/>
            <person name="Han C."/>
            <person name="Larimer F."/>
            <person name="Land M."/>
            <person name="Hauser L."/>
            <person name="Kyrpides N."/>
            <person name="Ovchinnikova G."/>
            <person name="Liberton M."/>
            <person name="Stoeckel J."/>
            <person name="Banerjee A."/>
            <person name="Singh A."/>
            <person name="Page L."/>
            <person name="Sato H."/>
            <person name="Zhao L."/>
            <person name="Sherman L."/>
            <person name="Pakrasi H."/>
            <person name="Richardson P."/>
        </authorList>
    </citation>
    <scope>NUCLEOTIDE SEQUENCE</scope>
    <source>
        <strain evidence="11">PCC 7425</strain>
    </source>
</reference>
<comment type="catalytic activity">
    <reaction evidence="1">
        <text>ATP + protein L-histidine = ADP + protein N-phospho-L-histidine.</text>
        <dbReference type="EC" id="2.7.13.3"/>
    </reaction>
</comment>
<keyword evidence="5" id="KW-0547">Nucleotide-binding</keyword>
<dbReference type="InterPro" id="IPR003594">
    <property type="entry name" value="HATPase_dom"/>
</dbReference>
<evidence type="ECO:0000259" key="9">
    <source>
        <dbReference type="PROSITE" id="PS50109"/>
    </source>
</evidence>
<dbReference type="Pfam" id="PF00072">
    <property type="entry name" value="Response_reg"/>
    <property type="match status" value="1"/>
</dbReference>
<dbReference type="InterPro" id="IPR001789">
    <property type="entry name" value="Sig_transdc_resp-reg_receiver"/>
</dbReference>
<evidence type="ECO:0000256" key="3">
    <source>
        <dbReference type="ARBA" id="ARBA00022553"/>
    </source>
</evidence>
<dbReference type="EMBL" id="CP001344">
    <property type="protein sequence ID" value="ACL46615.1"/>
    <property type="molecule type" value="Genomic_DNA"/>
</dbReference>
<sequence>MIPARLLVVEDELIIARNIETRLRRSGYTVLDIVSSAEAAIEKAQQIRPDLVLMDIVLQGEMDGIEAARQIWQESHIPVVYLTAYADDATLSRARQTSPFGYILKPLRGEDFHATIQMALQKAAETHTSNVEKTFLLQEVEHRVRNNLQLILSLLNLQSNKTSDPQLRSALAESQNRILTMALAHQISYADTKVADINLSQYLRNLGQHLYHALSISADQIALQFEIPQRLANLTLPLDQSISCGLIVNELITNAFRHGFHSGEQSGEIRLRISQVTPGYLDLSVLNNGSPWPAEQELETVLRDRHHIGLRLVKLLTEQLQGELHLQQSEDWTGFSFSLALPN</sequence>
<dbReference type="PROSITE" id="PS50110">
    <property type="entry name" value="RESPONSE_REGULATORY"/>
    <property type="match status" value="1"/>
</dbReference>
<evidence type="ECO:0000256" key="6">
    <source>
        <dbReference type="ARBA" id="ARBA00022777"/>
    </source>
</evidence>
<dbReference type="eggNOG" id="COG0784">
    <property type="taxonomic scope" value="Bacteria"/>
</dbReference>
<dbReference type="GO" id="GO:0004673">
    <property type="term" value="F:protein histidine kinase activity"/>
    <property type="evidence" value="ECO:0007669"/>
    <property type="project" value="UniProtKB-EC"/>
</dbReference>
<dbReference type="Pfam" id="PF07568">
    <property type="entry name" value="HisKA_2"/>
    <property type="match status" value="1"/>
</dbReference>
<keyword evidence="6 11" id="KW-0418">Kinase</keyword>
<dbReference type="SUPFAM" id="SSF55874">
    <property type="entry name" value="ATPase domain of HSP90 chaperone/DNA topoisomerase II/histidine kinase"/>
    <property type="match status" value="1"/>
</dbReference>
<feature type="modified residue" description="4-aspartylphosphate" evidence="8">
    <location>
        <position position="55"/>
    </location>
</feature>
<organism evidence="11">
    <name type="scientific">Cyanothece sp. (strain PCC 7425 / ATCC 29141)</name>
    <dbReference type="NCBI Taxonomy" id="395961"/>
    <lineage>
        <taxon>Bacteria</taxon>
        <taxon>Bacillati</taxon>
        <taxon>Cyanobacteriota</taxon>
        <taxon>Cyanophyceae</taxon>
        <taxon>Gomontiellales</taxon>
        <taxon>Cyanothecaceae</taxon>
        <taxon>Cyanothece</taxon>
    </lineage>
</organism>
<keyword evidence="7" id="KW-0067">ATP-binding</keyword>
<dbReference type="Gene3D" id="3.30.565.10">
    <property type="entry name" value="Histidine kinase-like ATPase, C-terminal domain"/>
    <property type="match status" value="1"/>
</dbReference>
<dbReference type="HOGENOM" id="CLU_000445_114_72_3"/>
<dbReference type="KEGG" id="cyn:Cyan7425_4302"/>
<dbReference type="PANTHER" id="PTHR41523:SF8">
    <property type="entry name" value="ETHYLENE RESPONSE SENSOR PROTEIN"/>
    <property type="match status" value="1"/>
</dbReference>
<feature type="domain" description="Histidine kinase" evidence="9">
    <location>
        <begin position="139"/>
        <end position="343"/>
    </location>
</feature>
<dbReference type="AlphaFoldDB" id="B8HYG1"/>
<dbReference type="InterPro" id="IPR011006">
    <property type="entry name" value="CheY-like_superfamily"/>
</dbReference>
<dbReference type="Pfam" id="PF02518">
    <property type="entry name" value="HATPase_c"/>
    <property type="match status" value="1"/>
</dbReference>
<dbReference type="EC" id="2.7.13.3" evidence="2"/>
<evidence type="ECO:0000313" key="11">
    <source>
        <dbReference type="EMBL" id="ACL46615.1"/>
    </source>
</evidence>
<gene>
    <name evidence="11" type="ordered locus">Cyan7425_4302</name>
</gene>
<evidence type="ECO:0000256" key="2">
    <source>
        <dbReference type="ARBA" id="ARBA00012438"/>
    </source>
</evidence>
<dbReference type="GO" id="GO:0000160">
    <property type="term" value="P:phosphorelay signal transduction system"/>
    <property type="evidence" value="ECO:0007669"/>
    <property type="project" value="InterPro"/>
</dbReference>
<dbReference type="InterPro" id="IPR011495">
    <property type="entry name" value="Sig_transdc_His_kin_sub2_dim/P"/>
</dbReference>
<name>B8HYG1_CYAP4</name>